<feature type="domain" description="RRM" evidence="7">
    <location>
        <begin position="310"/>
        <end position="400"/>
    </location>
</feature>
<dbReference type="AlphaFoldDB" id="A0AAU9J8B3"/>
<dbReference type="PROSITE" id="PS50102">
    <property type="entry name" value="RRM"/>
    <property type="match status" value="5"/>
</dbReference>
<evidence type="ECO:0000256" key="6">
    <source>
        <dbReference type="SAM" id="MobiDB-lite"/>
    </source>
</evidence>
<dbReference type="Pfam" id="PF00076">
    <property type="entry name" value="RRM_1"/>
    <property type="match status" value="5"/>
</dbReference>
<evidence type="ECO:0000256" key="3">
    <source>
        <dbReference type="ARBA" id="ARBA00022884"/>
    </source>
</evidence>
<dbReference type="PANTHER" id="PTHR48039">
    <property type="entry name" value="RNA-BINDING MOTIF PROTEIN 14B"/>
    <property type="match status" value="1"/>
</dbReference>
<keyword evidence="2" id="KW-0677">Repeat</keyword>
<evidence type="ECO:0000256" key="1">
    <source>
        <dbReference type="ARBA" id="ARBA00004123"/>
    </source>
</evidence>
<dbReference type="Gene3D" id="3.30.70.330">
    <property type="match status" value="5"/>
</dbReference>
<feature type="domain" description="RRM" evidence="7">
    <location>
        <begin position="499"/>
        <end position="576"/>
    </location>
</feature>
<keyword evidence="3 5" id="KW-0694">RNA-binding</keyword>
<evidence type="ECO:0000256" key="2">
    <source>
        <dbReference type="ARBA" id="ARBA00022737"/>
    </source>
</evidence>
<protein>
    <recommendedName>
        <fullName evidence="7">RRM domain-containing protein</fullName>
    </recommendedName>
</protein>
<evidence type="ECO:0000313" key="8">
    <source>
        <dbReference type="EMBL" id="CAG9321916.1"/>
    </source>
</evidence>
<accession>A0AAU9J8B3</accession>
<feature type="domain" description="RRM" evidence="7">
    <location>
        <begin position="401"/>
        <end position="477"/>
    </location>
</feature>
<feature type="region of interest" description="Disordered" evidence="6">
    <location>
        <begin position="81"/>
        <end position="117"/>
    </location>
</feature>
<dbReference type="GO" id="GO:0003729">
    <property type="term" value="F:mRNA binding"/>
    <property type="evidence" value="ECO:0007669"/>
    <property type="project" value="TreeGrafter"/>
</dbReference>
<feature type="compositionally biased region" description="Basic and acidic residues" evidence="6">
    <location>
        <begin position="97"/>
        <end position="117"/>
    </location>
</feature>
<dbReference type="InterPro" id="IPR051945">
    <property type="entry name" value="RRM_MRD1_RNA_proc_ribogen"/>
</dbReference>
<dbReference type="EMBL" id="CAJZBQ010000029">
    <property type="protein sequence ID" value="CAG9321916.1"/>
    <property type="molecule type" value="Genomic_DNA"/>
</dbReference>
<dbReference type="CDD" id="cd12320">
    <property type="entry name" value="RRM6_RBM19_RRM5_MRD1"/>
    <property type="match status" value="1"/>
</dbReference>
<keyword evidence="4" id="KW-0539">Nucleus</keyword>
<proteinExistence type="predicted"/>
<reference evidence="8" key="1">
    <citation type="submission" date="2021-09" db="EMBL/GenBank/DDBJ databases">
        <authorList>
            <consortium name="AG Swart"/>
            <person name="Singh M."/>
            <person name="Singh A."/>
            <person name="Seah K."/>
            <person name="Emmerich C."/>
        </authorList>
    </citation>
    <scope>NUCLEOTIDE SEQUENCE</scope>
    <source>
        <strain evidence="8">ATCC30299</strain>
    </source>
</reference>
<feature type="domain" description="RRM" evidence="7">
    <location>
        <begin position="126"/>
        <end position="204"/>
    </location>
</feature>
<dbReference type="SMART" id="SM00361">
    <property type="entry name" value="RRM_1"/>
    <property type="match status" value="3"/>
</dbReference>
<comment type="caution">
    <text evidence="8">The sequence shown here is derived from an EMBL/GenBank/DDBJ whole genome shotgun (WGS) entry which is preliminary data.</text>
</comment>
<keyword evidence="9" id="KW-1185">Reference proteome</keyword>
<dbReference type="GO" id="GO:0005730">
    <property type="term" value="C:nucleolus"/>
    <property type="evidence" value="ECO:0007669"/>
    <property type="project" value="TreeGrafter"/>
</dbReference>
<dbReference type="Proteomes" id="UP001162131">
    <property type="component" value="Unassembled WGS sequence"/>
</dbReference>
<evidence type="ECO:0000256" key="5">
    <source>
        <dbReference type="PROSITE-ProRule" id="PRU00176"/>
    </source>
</evidence>
<dbReference type="InterPro" id="IPR003954">
    <property type="entry name" value="RRM_euk-type"/>
</dbReference>
<feature type="domain" description="RRM" evidence="7">
    <location>
        <begin position="2"/>
        <end position="79"/>
    </location>
</feature>
<dbReference type="PANTHER" id="PTHR48039:SF5">
    <property type="entry name" value="RNA-BINDING PROTEIN 28"/>
    <property type="match status" value="1"/>
</dbReference>
<dbReference type="InterPro" id="IPR012677">
    <property type="entry name" value="Nucleotide-bd_a/b_plait_sf"/>
</dbReference>
<dbReference type="InterPro" id="IPR000504">
    <property type="entry name" value="RRM_dom"/>
</dbReference>
<sequence length="589" mass="66655">MSRIFVKNLPKNATEQQLKQFFSAKGEVTDVKLLKEADGTFRRVAFIGFREKGISEALTKYFDKNYIGTCKIQVEEAKPQSDPSLKTWSKKPKQKPAKNEPQKEEEKIIEESTENSDNKNLEIDPSRLFLRNLSYGVSKEDIEDLFSQFGAIEEITLPIDAENHRPKGFAYVKFAATESAVQAFDKLDRSVFQGRLLHIIQAKKKPEVIMESRAPSSYKKVLAAKLKEKAKNSNTWNTLFLNPDSVAAAMSNKLHMSKGEFMDTGADDLAVKISMAETKILQEIKEWMETQGINYEAFNGDRNSTARSQNVIIVKNLPGGSSLSDIQDIFARYGAIGRCCMPPSKTIAIVEYLDSGAAENAFQQASYLNYKSLPLYLEWAPLNTFDSEYTKPIEITKASTNTLFVKNLSFETTRQKLEDHMKQCGTIKSIRIVTNKGLPCGYGFVEYATEKSASKALRNLNNSLLDGHALKLSEAKTTIQIPQKRPRVEEETKENDNRIKLLVKNLAFEATKEELKNLFQNFGEVKNVRIPSKAQGTHRGFAFVEFLTHDDAENAMNSLQNTHLYGRRLVLEWAQTEETMSSIRKKQQV</sequence>
<organism evidence="8 9">
    <name type="scientific">Blepharisma stoltei</name>
    <dbReference type="NCBI Taxonomy" id="1481888"/>
    <lineage>
        <taxon>Eukaryota</taxon>
        <taxon>Sar</taxon>
        <taxon>Alveolata</taxon>
        <taxon>Ciliophora</taxon>
        <taxon>Postciliodesmatophora</taxon>
        <taxon>Heterotrichea</taxon>
        <taxon>Heterotrichida</taxon>
        <taxon>Blepharismidae</taxon>
        <taxon>Blepharisma</taxon>
    </lineage>
</organism>
<gene>
    <name evidence="8" type="ORF">BSTOLATCC_MIC29821</name>
</gene>
<name>A0AAU9J8B3_9CILI</name>
<evidence type="ECO:0000313" key="9">
    <source>
        <dbReference type="Proteomes" id="UP001162131"/>
    </source>
</evidence>
<evidence type="ECO:0000256" key="4">
    <source>
        <dbReference type="ARBA" id="ARBA00023242"/>
    </source>
</evidence>
<dbReference type="SMART" id="SM00360">
    <property type="entry name" value="RRM"/>
    <property type="match status" value="5"/>
</dbReference>
<dbReference type="SUPFAM" id="SSF54928">
    <property type="entry name" value="RNA-binding domain, RBD"/>
    <property type="match status" value="4"/>
</dbReference>
<comment type="subcellular location">
    <subcellularLocation>
        <location evidence="1">Nucleus</location>
    </subcellularLocation>
</comment>
<dbReference type="InterPro" id="IPR035979">
    <property type="entry name" value="RBD_domain_sf"/>
</dbReference>
<evidence type="ECO:0000259" key="7">
    <source>
        <dbReference type="PROSITE" id="PS50102"/>
    </source>
</evidence>